<evidence type="ECO:0000313" key="3">
    <source>
        <dbReference type="Proteomes" id="UP001457282"/>
    </source>
</evidence>
<evidence type="ECO:0000256" key="1">
    <source>
        <dbReference type="SAM" id="MobiDB-lite"/>
    </source>
</evidence>
<keyword evidence="3" id="KW-1185">Reference proteome</keyword>
<reference evidence="2 3" key="1">
    <citation type="journal article" date="2023" name="G3 (Bethesda)">
        <title>A chromosome-length genome assembly and annotation of blackberry (Rubus argutus, cv. 'Hillquist').</title>
        <authorList>
            <person name="Bruna T."/>
            <person name="Aryal R."/>
            <person name="Dudchenko O."/>
            <person name="Sargent D.J."/>
            <person name="Mead D."/>
            <person name="Buti M."/>
            <person name="Cavallini A."/>
            <person name="Hytonen T."/>
            <person name="Andres J."/>
            <person name="Pham M."/>
            <person name="Weisz D."/>
            <person name="Mascagni F."/>
            <person name="Usai G."/>
            <person name="Natali L."/>
            <person name="Bassil N."/>
            <person name="Fernandez G.E."/>
            <person name="Lomsadze A."/>
            <person name="Armour M."/>
            <person name="Olukolu B."/>
            <person name="Poorten T."/>
            <person name="Britton C."/>
            <person name="Davik J."/>
            <person name="Ashrafi H."/>
            <person name="Aiden E.L."/>
            <person name="Borodovsky M."/>
            <person name="Worthington M."/>
        </authorList>
    </citation>
    <scope>NUCLEOTIDE SEQUENCE [LARGE SCALE GENOMIC DNA]</scope>
    <source>
        <strain evidence="2">PI 553951</strain>
    </source>
</reference>
<protein>
    <submittedName>
        <fullName evidence="2">Uncharacterized protein</fullName>
    </submittedName>
</protein>
<proteinExistence type="predicted"/>
<dbReference type="EMBL" id="JBEDUW010000068">
    <property type="protein sequence ID" value="KAK9906271.1"/>
    <property type="molecule type" value="Genomic_DNA"/>
</dbReference>
<feature type="region of interest" description="Disordered" evidence="1">
    <location>
        <begin position="43"/>
        <end position="86"/>
    </location>
</feature>
<name>A0AAW1VNG1_RUBAR</name>
<evidence type="ECO:0000313" key="2">
    <source>
        <dbReference type="EMBL" id="KAK9906271.1"/>
    </source>
</evidence>
<gene>
    <name evidence="2" type="ORF">M0R45_002666</name>
</gene>
<dbReference type="AlphaFoldDB" id="A0AAW1VNG1"/>
<accession>A0AAW1VNG1</accession>
<comment type="caution">
    <text evidence="2">The sequence shown here is derived from an EMBL/GenBank/DDBJ whole genome shotgun (WGS) entry which is preliminary data.</text>
</comment>
<sequence length="86" mass="9739">MYNDPLRAKYNAKIAGMNAPIEKPKGSKKLKDCKSFCFASNHEADKEKKEGKERKDEPGRDAFRSSSNRNYQLEKFVAHSSKGGRS</sequence>
<feature type="compositionally biased region" description="Basic and acidic residues" evidence="1">
    <location>
        <begin position="43"/>
        <end position="63"/>
    </location>
</feature>
<dbReference type="Proteomes" id="UP001457282">
    <property type="component" value="Unassembled WGS sequence"/>
</dbReference>
<organism evidence="2 3">
    <name type="scientific">Rubus argutus</name>
    <name type="common">Southern blackberry</name>
    <dbReference type="NCBI Taxonomy" id="59490"/>
    <lineage>
        <taxon>Eukaryota</taxon>
        <taxon>Viridiplantae</taxon>
        <taxon>Streptophyta</taxon>
        <taxon>Embryophyta</taxon>
        <taxon>Tracheophyta</taxon>
        <taxon>Spermatophyta</taxon>
        <taxon>Magnoliopsida</taxon>
        <taxon>eudicotyledons</taxon>
        <taxon>Gunneridae</taxon>
        <taxon>Pentapetalae</taxon>
        <taxon>rosids</taxon>
        <taxon>fabids</taxon>
        <taxon>Rosales</taxon>
        <taxon>Rosaceae</taxon>
        <taxon>Rosoideae</taxon>
        <taxon>Rosoideae incertae sedis</taxon>
        <taxon>Rubus</taxon>
    </lineage>
</organism>